<keyword evidence="5" id="KW-0436">Ligase</keyword>
<feature type="transmembrane region" description="Helical" evidence="2">
    <location>
        <begin position="795"/>
        <end position="814"/>
    </location>
</feature>
<dbReference type="RefSeq" id="WP_209996282.1">
    <property type="nucleotide sequence ID" value="NZ_BAAAJY010000007.1"/>
</dbReference>
<feature type="transmembrane region" description="Helical" evidence="2">
    <location>
        <begin position="771"/>
        <end position="789"/>
    </location>
</feature>
<accession>A0ABS4XAQ5</accession>
<sequence>MSIQPALAAVVFAAELARFGNRTAIHHDRGSLSYAELADRVESTARSLGPVRRLVALEAGNTLPSLVAYLAALTAGHPLLILPAGGGDAAAALIEAYDPDVVITSAGRESRVQERREGTGHRLHPELALLLSTSGSTGSPKLVRLSATGIQANAQAIAEYLGLRPGDVAATTLPLSYCYGMSVVNSHLAVGAAIALTDASVVDPCFWELMHARKVTSFAAVPYTFDLLERVGFAEMELPALRQITQAGGRLAPEKVRSYAQLGQGRGWDLFVMYGQTEATARMAYLPPDLAETHPASIGVPIPGGEFHLEPVPGLDASELVYTGPNVMLGYAESPGDLAAGRTVERLHTGDLARRTPEGLYEITGRRSRFVKIVGLRVDLGQVERKLTALGVAASVAGTDERIVAAVEGGHDLPMLAGILARELGLPRGAVALHPVEELPRLANGKPDYPAVLAMGGTPASADTSSPGSPSCPDSLPSAATRQDTVRLAIADALERGDIAGTDTFVSLGGDSLSYVAASVRLEQLMGTLPPGWHLMPVAELEALAGAPRREETGNKALRALRSLVPPMDTGIVLRAVAIVFIISSHIDLFEWQGTAHVLMGLAGYNFARFMLAGTRPERLRRQLRAVVRIVVPTVSIVALGLMVTEKYNWTNILLLNSLLGTPKFGTNEHFWFVEALVYILLGLAVLLAVPAADRALRRWPWAFPMALVGLDLLLRFDVIVLRMPWQGPMLWLFALGWAAAASRTAWQRAAVSAVTLLSVPGLFDNDLRNATIMVGMLMVIWIATIPVPRFLHRAVSVLAGASLYIYVSHWLVFPLFDKKYPALAVAVSLVVGIVYGTLATRAMNLAECFLANRRSGRSTESIPKEQP</sequence>
<dbReference type="Pfam" id="PF01757">
    <property type="entry name" value="Acyl_transf_3"/>
    <property type="match status" value="1"/>
</dbReference>
<evidence type="ECO:0000259" key="3">
    <source>
        <dbReference type="Pfam" id="PF00501"/>
    </source>
</evidence>
<keyword evidence="6" id="KW-1185">Reference proteome</keyword>
<evidence type="ECO:0000313" key="6">
    <source>
        <dbReference type="Proteomes" id="UP001296993"/>
    </source>
</evidence>
<comment type="caution">
    <text evidence="5">The sequence shown here is derived from an EMBL/GenBank/DDBJ whole genome shotgun (WGS) entry which is preliminary data.</text>
</comment>
<proteinExistence type="predicted"/>
<dbReference type="SUPFAM" id="SSF56801">
    <property type="entry name" value="Acetyl-CoA synthetase-like"/>
    <property type="match status" value="1"/>
</dbReference>
<dbReference type="InterPro" id="IPR050237">
    <property type="entry name" value="ATP-dep_AMP-bd_enzyme"/>
</dbReference>
<evidence type="ECO:0000259" key="4">
    <source>
        <dbReference type="Pfam" id="PF01757"/>
    </source>
</evidence>
<gene>
    <name evidence="5" type="ORF">JOF47_000967</name>
</gene>
<feature type="transmembrane region" description="Helical" evidence="2">
    <location>
        <begin position="670"/>
        <end position="690"/>
    </location>
</feature>
<organism evidence="5 6">
    <name type="scientific">Paeniglutamicibacter kerguelensis</name>
    <dbReference type="NCBI Taxonomy" id="254788"/>
    <lineage>
        <taxon>Bacteria</taxon>
        <taxon>Bacillati</taxon>
        <taxon>Actinomycetota</taxon>
        <taxon>Actinomycetes</taxon>
        <taxon>Micrococcales</taxon>
        <taxon>Micrococcaceae</taxon>
        <taxon>Paeniglutamicibacter</taxon>
    </lineage>
</organism>
<dbReference type="Pfam" id="PF00501">
    <property type="entry name" value="AMP-binding"/>
    <property type="match status" value="1"/>
</dbReference>
<dbReference type="InterPro" id="IPR042099">
    <property type="entry name" value="ANL_N_sf"/>
</dbReference>
<feature type="transmembrane region" description="Helical" evidence="2">
    <location>
        <begin position="821"/>
        <end position="839"/>
    </location>
</feature>
<evidence type="ECO:0000256" key="1">
    <source>
        <dbReference type="SAM" id="MobiDB-lite"/>
    </source>
</evidence>
<dbReference type="PANTHER" id="PTHR43767:SF1">
    <property type="entry name" value="NONRIBOSOMAL PEPTIDE SYNTHASE PES1 (EUROFUNG)-RELATED"/>
    <property type="match status" value="1"/>
</dbReference>
<dbReference type="InterPro" id="IPR000873">
    <property type="entry name" value="AMP-dep_synth/lig_dom"/>
</dbReference>
<dbReference type="SUPFAM" id="SSF47336">
    <property type="entry name" value="ACP-like"/>
    <property type="match status" value="1"/>
</dbReference>
<keyword evidence="2" id="KW-0472">Membrane</keyword>
<keyword evidence="2" id="KW-1133">Transmembrane helix</keyword>
<dbReference type="Proteomes" id="UP001296993">
    <property type="component" value="Unassembled WGS sequence"/>
</dbReference>
<evidence type="ECO:0000256" key="2">
    <source>
        <dbReference type="SAM" id="Phobius"/>
    </source>
</evidence>
<feature type="transmembrane region" description="Helical" evidence="2">
    <location>
        <begin position="702"/>
        <end position="726"/>
    </location>
</feature>
<dbReference type="PANTHER" id="PTHR43767">
    <property type="entry name" value="LONG-CHAIN-FATTY-ACID--COA LIGASE"/>
    <property type="match status" value="1"/>
</dbReference>
<name>A0ABS4XAQ5_9MICC</name>
<dbReference type="InterPro" id="IPR002656">
    <property type="entry name" value="Acyl_transf_3_dom"/>
</dbReference>
<feature type="transmembrane region" description="Helical" evidence="2">
    <location>
        <begin position="626"/>
        <end position="650"/>
    </location>
</feature>
<keyword evidence="2" id="KW-0812">Transmembrane</keyword>
<reference evidence="5 6" key="1">
    <citation type="submission" date="2021-03" db="EMBL/GenBank/DDBJ databases">
        <title>Sequencing the genomes of 1000 actinobacteria strains.</title>
        <authorList>
            <person name="Klenk H.-P."/>
        </authorList>
    </citation>
    <scope>NUCLEOTIDE SEQUENCE [LARGE SCALE GENOMIC DNA]</scope>
    <source>
        <strain evidence="5 6">DSM 15797</strain>
    </source>
</reference>
<dbReference type="EMBL" id="JAGIOF010000001">
    <property type="protein sequence ID" value="MBP2385456.1"/>
    <property type="molecule type" value="Genomic_DNA"/>
</dbReference>
<feature type="domain" description="AMP-dependent synthetase/ligase" evidence="3">
    <location>
        <begin position="14"/>
        <end position="331"/>
    </location>
</feature>
<dbReference type="Gene3D" id="3.40.50.12780">
    <property type="entry name" value="N-terminal domain of ligase-like"/>
    <property type="match status" value="1"/>
</dbReference>
<feature type="domain" description="Acyltransferase 3" evidence="4">
    <location>
        <begin position="573"/>
        <end position="837"/>
    </location>
</feature>
<feature type="region of interest" description="Disordered" evidence="1">
    <location>
        <begin position="456"/>
        <end position="479"/>
    </location>
</feature>
<dbReference type="InterPro" id="IPR036736">
    <property type="entry name" value="ACP-like_sf"/>
</dbReference>
<protein>
    <submittedName>
        <fullName evidence="5">Acyl-coenzyme A synthetase/AMP-(Fatty) acid ligase</fullName>
    </submittedName>
</protein>
<feature type="transmembrane region" description="Helical" evidence="2">
    <location>
        <begin position="596"/>
        <end position="614"/>
    </location>
</feature>
<evidence type="ECO:0000313" key="5">
    <source>
        <dbReference type="EMBL" id="MBP2385456.1"/>
    </source>
</evidence>
<dbReference type="GO" id="GO:0016874">
    <property type="term" value="F:ligase activity"/>
    <property type="evidence" value="ECO:0007669"/>
    <property type="project" value="UniProtKB-KW"/>
</dbReference>